<name>A0A2G1UM41_9GAMM</name>
<dbReference type="PANTHER" id="PTHR33393:SF11">
    <property type="entry name" value="POLYGLUTAMINE SYNTHESIS ACCESSORY PROTEIN RV0574C-RELATED"/>
    <property type="match status" value="1"/>
</dbReference>
<comment type="caution">
    <text evidence="3">The sequence shown here is derived from an EMBL/GenBank/DDBJ whole genome shotgun (WGS) entry which is preliminary data.</text>
</comment>
<gene>
    <name evidence="3" type="ORF">CLH61_07820</name>
</gene>
<evidence type="ECO:0000256" key="1">
    <source>
        <dbReference type="ARBA" id="ARBA00005662"/>
    </source>
</evidence>
<feature type="domain" description="Capsule synthesis protein CapA" evidence="2">
    <location>
        <begin position="15"/>
        <end position="297"/>
    </location>
</feature>
<evidence type="ECO:0000313" key="4">
    <source>
        <dbReference type="Proteomes" id="UP000231409"/>
    </source>
</evidence>
<comment type="similarity">
    <text evidence="1">Belongs to the CapA family.</text>
</comment>
<evidence type="ECO:0000313" key="3">
    <source>
        <dbReference type="EMBL" id="PHQ15566.1"/>
    </source>
</evidence>
<dbReference type="Pfam" id="PF09587">
    <property type="entry name" value="PGA_cap"/>
    <property type="match status" value="1"/>
</dbReference>
<evidence type="ECO:0000259" key="2">
    <source>
        <dbReference type="SMART" id="SM00854"/>
    </source>
</evidence>
<sequence length="379" mass="40541">MAKVVTGHGSDTTVRLFLAGDVMTGRGIDQALGHPSPPALYESWVRDAREYIALAEERNGPIARPLADDAVWGDALGVLARFAPDVRLVNLETSITTSATPWPGKGIHYRMHPANIGCLAAAGLDVCGLANNHVLDWGHPGLYETLECLQAAGIAAPGAGTDLSGAQAPATVALRGGGRLRVVACGLASSGIPESWAARDGRGGVFLLPDLSARSVHQLAGIIAAARQPGDIVVVSVHWGGNWGYDVDLGQQRFARQLIDRAGVAVIHGHSSHHPQGLEVYRNRLILYGCGDLINDYEGIGGHEMYRPELSLMYLITLDAGSGELRQLALVPMRMARFRLNRATAEEARWLAERLNGVCREYGTSCRLAPDGWLMAGWN</sequence>
<dbReference type="SMART" id="SM00854">
    <property type="entry name" value="PGA_cap"/>
    <property type="match status" value="1"/>
</dbReference>
<protein>
    <submittedName>
        <fullName evidence="3">Poly-gamma-glutamate biosynthesis protein</fullName>
    </submittedName>
</protein>
<dbReference type="PANTHER" id="PTHR33393">
    <property type="entry name" value="POLYGLUTAMINE SYNTHESIS ACCESSORY PROTEIN RV0574C-RELATED"/>
    <property type="match status" value="1"/>
</dbReference>
<reference evidence="3 4" key="1">
    <citation type="submission" date="2017-09" db="EMBL/GenBank/DDBJ databases">
        <title>The draft genome sequences of Marinobacter sp. PWS21.</title>
        <authorList>
            <person name="Cao J."/>
        </authorList>
    </citation>
    <scope>NUCLEOTIDE SEQUENCE [LARGE SCALE GENOMIC DNA]</scope>
    <source>
        <strain evidence="3 4">PWS21</strain>
    </source>
</reference>
<proteinExistence type="inferred from homology"/>
<keyword evidence="4" id="KW-1185">Reference proteome</keyword>
<dbReference type="SUPFAM" id="SSF56300">
    <property type="entry name" value="Metallo-dependent phosphatases"/>
    <property type="match status" value="1"/>
</dbReference>
<dbReference type="CDD" id="cd07381">
    <property type="entry name" value="MPP_CapA"/>
    <property type="match status" value="1"/>
</dbReference>
<dbReference type="InterPro" id="IPR029052">
    <property type="entry name" value="Metallo-depent_PP-like"/>
</dbReference>
<dbReference type="EMBL" id="NTFH01000006">
    <property type="protein sequence ID" value="PHQ15566.1"/>
    <property type="molecule type" value="Genomic_DNA"/>
</dbReference>
<dbReference type="AlphaFoldDB" id="A0A2G1UM41"/>
<organism evidence="3 4">
    <name type="scientific">Marinobacter profundi</name>
    <dbReference type="NCBI Taxonomy" id="2666256"/>
    <lineage>
        <taxon>Bacteria</taxon>
        <taxon>Pseudomonadati</taxon>
        <taxon>Pseudomonadota</taxon>
        <taxon>Gammaproteobacteria</taxon>
        <taxon>Pseudomonadales</taxon>
        <taxon>Marinobacteraceae</taxon>
        <taxon>Marinobacter</taxon>
    </lineage>
</organism>
<dbReference type="RefSeq" id="WP_099614140.1">
    <property type="nucleotide sequence ID" value="NZ_KZ319369.1"/>
</dbReference>
<dbReference type="InterPro" id="IPR052169">
    <property type="entry name" value="CW_Biosynth-Accessory"/>
</dbReference>
<dbReference type="InterPro" id="IPR019079">
    <property type="entry name" value="Capsule_synth_CapA"/>
</dbReference>
<dbReference type="Gene3D" id="3.60.21.10">
    <property type="match status" value="1"/>
</dbReference>
<dbReference type="Proteomes" id="UP000231409">
    <property type="component" value="Unassembled WGS sequence"/>
</dbReference>
<accession>A0A2G1UM41</accession>